<evidence type="ECO:0000256" key="1">
    <source>
        <dbReference type="SAM" id="MobiDB-lite"/>
    </source>
</evidence>
<proteinExistence type="predicted"/>
<dbReference type="AlphaFoldDB" id="A0A3M2S899"/>
<sequence length="70" mass="8119">MSLQMVEGRKDGSEEFCSSPPPMPARQNIEGRNMDHIKLITMLRVKFASEYQVQMMHSTYSIQAPRRLSF</sequence>
<evidence type="ECO:0000313" key="3">
    <source>
        <dbReference type="Proteomes" id="UP000277212"/>
    </source>
</evidence>
<keyword evidence="3" id="KW-1185">Reference proteome</keyword>
<accession>A0A3M2S899</accession>
<organism evidence="2 3">
    <name type="scientific">Fusarium kuroshium</name>
    <dbReference type="NCBI Taxonomy" id="2010991"/>
    <lineage>
        <taxon>Eukaryota</taxon>
        <taxon>Fungi</taxon>
        <taxon>Dikarya</taxon>
        <taxon>Ascomycota</taxon>
        <taxon>Pezizomycotina</taxon>
        <taxon>Sordariomycetes</taxon>
        <taxon>Hypocreomycetidae</taxon>
        <taxon>Hypocreales</taxon>
        <taxon>Nectriaceae</taxon>
        <taxon>Fusarium</taxon>
        <taxon>Fusarium solani species complex</taxon>
    </lineage>
</organism>
<name>A0A3M2S899_9HYPO</name>
<comment type="caution">
    <text evidence="2">The sequence shown here is derived from an EMBL/GenBank/DDBJ whole genome shotgun (WGS) entry which is preliminary data.</text>
</comment>
<protein>
    <submittedName>
        <fullName evidence="2">Uncharacterized protein</fullName>
    </submittedName>
</protein>
<dbReference type="EMBL" id="NKUJ01000100">
    <property type="protein sequence ID" value="RMJ13786.1"/>
    <property type="molecule type" value="Genomic_DNA"/>
</dbReference>
<feature type="region of interest" description="Disordered" evidence="1">
    <location>
        <begin position="1"/>
        <end position="29"/>
    </location>
</feature>
<dbReference type="OrthoDB" id="3761882at2759"/>
<dbReference type="Proteomes" id="UP000277212">
    <property type="component" value="Unassembled WGS sequence"/>
</dbReference>
<reference evidence="2 3" key="1">
    <citation type="submission" date="2017-06" db="EMBL/GenBank/DDBJ databases">
        <title>Comparative genomic analysis of Ambrosia Fusariam Clade fungi.</title>
        <authorList>
            <person name="Stajich J.E."/>
            <person name="Carrillo J."/>
            <person name="Kijimoto T."/>
            <person name="Eskalen A."/>
            <person name="O'Donnell K."/>
            <person name="Kasson M."/>
        </authorList>
    </citation>
    <scope>NUCLEOTIDE SEQUENCE [LARGE SCALE GENOMIC DNA]</scope>
    <source>
        <strain evidence="2">UCR3666</strain>
    </source>
</reference>
<gene>
    <name evidence="2" type="ORF">CDV36_006532</name>
</gene>
<evidence type="ECO:0000313" key="2">
    <source>
        <dbReference type="EMBL" id="RMJ13786.1"/>
    </source>
</evidence>